<feature type="transmembrane region" description="Helical" evidence="9">
    <location>
        <begin position="18"/>
        <end position="39"/>
    </location>
</feature>
<dbReference type="PANTHER" id="PTHR35011">
    <property type="entry name" value="2,3-DIKETO-L-GULONATE TRAP TRANSPORTER SMALL PERMEASE PROTEIN YIAM"/>
    <property type="match status" value="1"/>
</dbReference>
<comment type="subunit">
    <text evidence="9">The complex comprises the extracytoplasmic solute receptor protein and the two transmembrane proteins.</text>
</comment>
<sequence length="161" mass="17970">MDDQQNPPSRPTARIERALAAGCMALLCLITFANVLVRYLTNASFAFTEEFSVFLLLALTLLGSAGAFADGRHIRITLLVDRLSANGRRLCSALEWLANVAMFGLLAWLGYGMAYDDFEFEVTSPGLGLPQWWYSAWLPLLSALIVLRLFLLLWRRRGGRA</sequence>
<evidence type="ECO:0000256" key="6">
    <source>
        <dbReference type="ARBA" id="ARBA00022989"/>
    </source>
</evidence>
<evidence type="ECO:0000256" key="1">
    <source>
        <dbReference type="ARBA" id="ARBA00004429"/>
    </source>
</evidence>
<evidence type="ECO:0000256" key="9">
    <source>
        <dbReference type="RuleBase" id="RU369079"/>
    </source>
</evidence>
<evidence type="ECO:0000256" key="8">
    <source>
        <dbReference type="ARBA" id="ARBA00038436"/>
    </source>
</evidence>
<feature type="domain" description="Tripartite ATP-independent periplasmic transporters DctQ component" evidence="10">
    <location>
        <begin position="27"/>
        <end position="156"/>
    </location>
</feature>
<reference evidence="11 12" key="1">
    <citation type="submission" date="2019-02" db="EMBL/GenBank/DDBJ databases">
        <title>Genomic Encyclopedia of Type Strains, Phase IV (KMG-IV): sequencing the most valuable type-strain genomes for metagenomic binning, comparative biology and taxonomic classification.</title>
        <authorList>
            <person name="Goeker M."/>
        </authorList>
    </citation>
    <scope>NUCLEOTIDE SEQUENCE [LARGE SCALE GENOMIC DNA]</scope>
    <source>
        <strain evidence="11 12">DSM 21223</strain>
    </source>
</reference>
<keyword evidence="7 9" id="KW-0472">Membrane</keyword>
<comment type="subcellular location">
    <subcellularLocation>
        <location evidence="1 9">Cell inner membrane</location>
        <topology evidence="1 9">Multi-pass membrane protein</topology>
    </subcellularLocation>
</comment>
<comment type="caution">
    <text evidence="11">The sequence shown here is derived from an EMBL/GenBank/DDBJ whole genome shotgun (WGS) entry which is preliminary data.</text>
</comment>
<comment type="similarity">
    <text evidence="8 9">Belongs to the TRAP transporter small permease family.</text>
</comment>
<dbReference type="Proteomes" id="UP000292136">
    <property type="component" value="Unassembled WGS sequence"/>
</dbReference>
<evidence type="ECO:0000256" key="3">
    <source>
        <dbReference type="ARBA" id="ARBA00022475"/>
    </source>
</evidence>
<proteinExistence type="inferred from homology"/>
<keyword evidence="2 9" id="KW-0813">Transport</keyword>
<protein>
    <recommendedName>
        <fullName evidence="9">TRAP transporter small permease protein</fullName>
    </recommendedName>
</protein>
<evidence type="ECO:0000256" key="5">
    <source>
        <dbReference type="ARBA" id="ARBA00022692"/>
    </source>
</evidence>
<gene>
    <name evidence="11" type="ORF">EV678_0678</name>
</gene>
<keyword evidence="3" id="KW-1003">Cell membrane</keyword>
<feature type="transmembrane region" description="Helical" evidence="9">
    <location>
        <begin position="51"/>
        <end position="69"/>
    </location>
</feature>
<comment type="function">
    <text evidence="9">Part of the tripartite ATP-independent periplasmic (TRAP) transport system.</text>
</comment>
<organism evidence="11 12">
    <name type="scientific">Azospira oryzae</name>
    <dbReference type="NCBI Taxonomy" id="146939"/>
    <lineage>
        <taxon>Bacteria</taxon>
        <taxon>Pseudomonadati</taxon>
        <taxon>Pseudomonadota</taxon>
        <taxon>Betaproteobacteria</taxon>
        <taxon>Rhodocyclales</taxon>
        <taxon>Rhodocyclaceae</taxon>
        <taxon>Azospira</taxon>
    </lineage>
</organism>
<accession>A0ABY0IS19</accession>
<dbReference type="InterPro" id="IPR007387">
    <property type="entry name" value="TRAP_DctQ"/>
</dbReference>
<dbReference type="InterPro" id="IPR055348">
    <property type="entry name" value="DctQ"/>
</dbReference>
<name>A0ABY0IS19_9RHOO</name>
<evidence type="ECO:0000259" key="10">
    <source>
        <dbReference type="Pfam" id="PF04290"/>
    </source>
</evidence>
<feature type="transmembrane region" description="Helical" evidence="9">
    <location>
        <begin position="131"/>
        <end position="154"/>
    </location>
</feature>
<dbReference type="RefSeq" id="WP_130458510.1">
    <property type="nucleotide sequence ID" value="NZ_SHKM01000001.1"/>
</dbReference>
<evidence type="ECO:0000256" key="2">
    <source>
        <dbReference type="ARBA" id="ARBA00022448"/>
    </source>
</evidence>
<keyword evidence="5 9" id="KW-0812">Transmembrane</keyword>
<dbReference type="EMBL" id="SHKM01000001">
    <property type="protein sequence ID" value="RZT89877.1"/>
    <property type="molecule type" value="Genomic_DNA"/>
</dbReference>
<dbReference type="Pfam" id="PF04290">
    <property type="entry name" value="DctQ"/>
    <property type="match status" value="1"/>
</dbReference>
<evidence type="ECO:0000256" key="7">
    <source>
        <dbReference type="ARBA" id="ARBA00023136"/>
    </source>
</evidence>
<evidence type="ECO:0000313" key="12">
    <source>
        <dbReference type="Proteomes" id="UP000292136"/>
    </source>
</evidence>
<keyword evidence="12" id="KW-1185">Reference proteome</keyword>
<dbReference type="PANTHER" id="PTHR35011:SF10">
    <property type="entry name" value="TRAP TRANSPORTER SMALL PERMEASE PROTEIN"/>
    <property type="match status" value="1"/>
</dbReference>
<evidence type="ECO:0000313" key="11">
    <source>
        <dbReference type="EMBL" id="RZT89877.1"/>
    </source>
</evidence>
<feature type="transmembrane region" description="Helical" evidence="9">
    <location>
        <begin position="90"/>
        <end position="111"/>
    </location>
</feature>
<keyword evidence="6 9" id="KW-1133">Transmembrane helix</keyword>
<evidence type="ECO:0000256" key="4">
    <source>
        <dbReference type="ARBA" id="ARBA00022519"/>
    </source>
</evidence>
<keyword evidence="4 9" id="KW-0997">Cell inner membrane</keyword>